<dbReference type="GO" id="GO:0008395">
    <property type="term" value="F:steroid hydroxylase activity"/>
    <property type="evidence" value="ECO:0007669"/>
    <property type="project" value="TreeGrafter"/>
</dbReference>
<dbReference type="FunFam" id="1.10.630.10:FF:000036">
    <property type="entry name" value="CYtochrome P450 family"/>
    <property type="match status" value="1"/>
</dbReference>
<dbReference type="PRINTS" id="PR00385">
    <property type="entry name" value="P450"/>
</dbReference>
<dbReference type="InterPro" id="IPR050182">
    <property type="entry name" value="Cytochrome_P450_fam2"/>
</dbReference>
<dbReference type="PRINTS" id="PR00463">
    <property type="entry name" value="EP450I"/>
</dbReference>
<keyword evidence="4" id="KW-0560">Oxidoreductase</keyword>
<evidence type="ECO:0000256" key="2">
    <source>
        <dbReference type="ARBA" id="ARBA00010617"/>
    </source>
</evidence>
<evidence type="ECO:0000256" key="6">
    <source>
        <dbReference type="ARBA" id="ARBA00023033"/>
    </source>
</evidence>
<dbReference type="Proteomes" id="UP000094527">
    <property type="component" value="Unassembled WGS sequence"/>
</dbReference>
<dbReference type="InterPro" id="IPR036396">
    <property type="entry name" value="Cyt_P450_sf"/>
</dbReference>
<evidence type="ECO:0000256" key="4">
    <source>
        <dbReference type="ARBA" id="ARBA00023002"/>
    </source>
</evidence>
<comment type="cofactor">
    <cofactor evidence="1 7">
        <name>heme</name>
        <dbReference type="ChEBI" id="CHEBI:30413"/>
    </cofactor>
</comment>
<gene>
    <name evidence="8" type="ORF">Ocin01_13849</name>
</gene>
<evidence type="ECO:0000256" key="1">
    <source>
        <dbReference type="ARBA" id="ARBA00001971"/>
    </source>
</evidence>
<evidence type="ECO:0000313" key="9">
    <source>
        <dbReference type="Proteomes" id="UP000094527"/>
    </source>
</evidence>
<dbReference type="PANTHER" id="PTHR24300:SF403">
    <property type="entry name" value="CYTOCHROME P450 306A1"/>
    <property type="match status" value="1"/>
</dbReference>
<dbReference type="EMBL" id="LJIJ01001137">
    <property type="protein sequence ID" value="ODM92836.1"/>
    <property type="molecule type" value="Genomic_DNA"/>
</dbReference>
<dbReference type="Pfam" id="PF00067">
    <property type="entry name" value="p450"/>
    <property type="match status" value="1"/>
</dbReference>
<dbReference type="GO" id="GO:0006805">
    <property type="term" value="P:xenobiotic metabolic process"/>
    <property type="evidence" value="ECO:0007669"/>
    <property type="project" value="TreeGrafter"/>
</dbReference>
<keyword evidence="7" id="KW-0349">Heme</keyword>
<evidence type="ECO:0000256" key="5">
    <source>
        <dbReference type="ARBA" id="ARBA00023004"/>
    </source>
</evidence>
<dbReference type="STRING" id="48709.A0A1D2MIL3"/>
<keyword evidence="5 7" id="KW-0408">Iron</keyword>
<dbReference type="AlphaFoldDB" id="A0A1D2MIL3"/>
<dbReference type="OMA" id="ASWIHFF"/>
<name>A0A1D2MIL3_ORCCI</name>
<comment type="similarity">
    <text evidence="2">Belongs to the cytochrome P450 family.</text>
</comment>
<dbReference type="Gene3D" id="1.10.630.10">
    <property type="entry name" value="Cytochrome P450"/>
    <property type="match status" value="1"/>
</dbReference>
<keyword evidence="3 7" id="KW-0479">Metal-binding</keyword>
<dbReference type="InterPro" id="IPR002401">
    <property type="entry name" value="Cyt_P450_E_grp-I"/>
</dbReference>
<evidence type="ECO:0000256" key="3">
    <source>
        <dbReference type="ARBA" id="ARBA00022723"/>
    </source>
</evidence>
<dbReference type="GO" id="GO:0005737">
    <property type="term" value="C:cytoplasm"/>
    <property type="evidence" value="ECO:0007669"/>
    <property type="project" value="TreeGrafter"/>
</dbReference>
<reference evidence="8 9" key="1">
    <citation type="journal article" date="2016" name="Genome Biol. Evol.">
        <title>Gene Family Evolution Reflects Adaptation to Soil Environmental Stressors in the Genome of the Collembolan Orchesella cincta.</title>
        <authorList>
            <person name="Faddeeva-Vakhrusheva A."/>
            <person name="Derks M.F."/>
            <person name="Anvar S.Y."/>
            <person name="Agamennone V."/>
            <person name="Suring W."/>
            <person name="Smit S."/>
            <person name="van Straalen N.M."/>
            <person name="Roelofs D."/>
        </authorList>
    </citation>
    <scope>NUCLEOTIDE SEQUENCE [LARGE SCALE GENOMIC DNA]</scope>
    <source>
        <tissue evidence="8">Mixed pool</tissue>
    </source>
</reference>
<dbReference type="InterPro" id="IPR001128">
    <property type="entry name" value="Cyt_P450"/>
</dbReference>
<feature type="binding site" description="axial binding residue" evidence="7">
    <location>
        <position position="447"/>
    </location>
    <ligand>
        <name>heme</name>
        <dbReference type="ChEBI" id="CHEBI:30413"/>
    </ligand>
    <ligandPart>
        <name>Fe</name>
        <dbReference type="ChEBI" id="CHEBI:18248"/>
    </ligandPart>
</feature>
<dbReference type="SUPFAM" id="SSF48264">
    <property type="entry name" value="Cytochrome P450"/>
    <property type="match status" value="1"/>
</dbReference>
<keyword evidence="6" id="KW-0503">Monooxygenase</keyword>
<sequence>MAFPLVGVIIATSLLVWFLLQRRKKNESKLSHLKEIPGPKGLPFLGNVLQLGTFPNDQFTKWSKEYGAIYKVNLGSQMVVIISDPKLCKEIFTNDPVYTGRPYFEGFDIYLEHPGLGMFASEGDLWETHRRFLLRQLRDFGFGKSSMESLIMDEVNEVLERFQKAEGKPIGQMRETLRLAIVNSLWTILSSQRFKHDDPKLSQLTENIIKSFDNIFEGGSLLIFLPWLRHIIPGYSGYTTMRKEMEGFKHFLEGSVNQHKRDLKEENLKDFIDVYLAEVRKTTDEKSPFYGTVAERQLVATMLDLFLAGSDSSATTLSWTIVYLCKFPEVQKKLQKEIEAVTGNARQVSVTDRPNMPYAVALVDEILRHSSIVPDGAQHRAMAEREFHGYRIPKDAWIQPNLFFIHRDNKIWGDGDSFRPERFLTADGKKYVKSDSLQPFQVGRRVCVGETLARDNIFLYLTNIFQKFDVKFDPKGKEPSLETIPGFFRAPEPYTVIMKERLSSK</sequence>
<dbReference type="PANTHER" id="PTHR24300">
    <property type="entry name" value="CYTOCHROME P450 508A4-RELATED"/>
    <property type="match status" value="1"/>
</dbReference>
<dbReference type="OrthoDB" id="3934656at2759"/>
<accession>A0A1D2MIL3</accession>
<dbReference type="GO" id="GO:0005506">
    <property type="term" value="F:iron ion binding"/>
    <property type="evidence" value="ECO:0007669"/>
    <property type="project" value="InterPro"/>
</dbReference>
<dbReference type="GO" id="GO:0016712">
    <property type="term" value="F:oxidoreductase activity, acting on paired donors, with incorporation or reduction of molecular oxygen, reduced flavin or flavoprotein as one donor, and incorporation of one atom of oxygen"/>
    <property type="evidence" value="ECO:0007669"/>
    <property type="project" value="TreeGrafter"/>
</dbReference>
<dbReference type="GO" id="GO:0006082">
    <property type="term" value="P:organic acid metabolic process"/>
    <property type="evidence" value="ECO:0007669"/>
    <property type="project" value="TreeGrafter"/>
</dbReference>
<evidence type="ECO:0000256" key="7">
    <source>
        <dbReference type="PIRSR" id="PIRSR602401-1"/>
    </source>
</evidence>
<keyword evidence="9" id="KW-1185">Reference proteome</keyword>
<proteinExistence type="inferred from homology"/>
<evidence type="ECO:0000313" key="8">
    <source>
        <dbReference type="EMBL" id="ODM92836.1"/>
    </source>
</evidence>
<organism evidence="8 9">
    <name type="scientific">Orchesella cincta</name>
    <name type="common">Springtail</name>
    <name type="synonym">Podura cincta</name>
    <dbReference type="NCBI Taxonomy" id="48709"/>
    <lineage>
        <taxon>Eukaryota</taxon>
        <taxon>Metazoa</taxon>
        <taxon>Ecdysozoa</taxon>
        <taxon>Arthropoda</taxon>
        <taxon>Hexapoda</taxon>
        <taxon>Collembola</taxon>
        <taxon>Entomobryomorpha</taxon>
        <taxon>Entomobryoidea</taxon>
        <taxon>Orchesellidae</taxon>
        <taxon>Orchesellinae</taxon>
        <taxon>Orchesella</taxon>
    </lineage>
</organism>
<protein>
    <submittedName>
        <fullName evidence="8">Methyl farnesoate epoxidase</fullName>
    </submittedName>
</protein>
<comment type="caution">
    <text evidence="8">The sequence shown here is derived from an EMBL/GenBank/DDBJ whole genome shotgun (WGS) entry which is preliminary data.</text>
</comment>
<dbReference type="GO" id="GO:0020037">
    <property type="term" value="F:heme binding"/>
    <property type="evidence" value="ECO:0007669"/>
    <property type="project" value="InterPro"/>
</dbReference>